<feature type="binding site" evidence="7">
    <location>
        <position position="144"/>
    </location>
    <ligand>
        <name>Zn(2+)</name>
        <dbReference type="ChEBI" id="CHEBI:29105"/>
        <label>1</label>
    </ligand>
</feature>
<comment type="similarity">
    <text evidence="3 7">Belongs to the metallo-beta-lactamase superfamily. Glyoxalase II family.</text>
</comment>
<comment type="function">
    <text evidence="7">Thiolesterase that catalyzes the hydrolysis of S-D-lactoyl-glutathione to form glutathione and D-lactic acid.</text>
</comment>
<organism evidence="9 10">
    <name type="scientific">Jannaschia pagri</name>
    <dbReference type="NCBI Taxonomy" id="2829797"/>
    <lineage>
        <taxon>Bacteria</taxon>
        <taxon>Pseudomonadati</taxon>
        <taxon>Pseudomonadota</taxon>
        <taxon>Alphaproteobacteria</taxon>
        <taxon>Rhodobacterales</taxon>
        <taxon>Roseobacteraceae</taxon>
        <taxon>Jannaschia</taxon>
    </lineage>
</organism>
<evidence type="ECO:0000313" key="10">
    <source>
        <dbReference type="Proteomes" id="UP000786693"/>
    </source>
</evidence>
<dbReference type="CDD" id="cd07723">
    <property type="entry name" value="hydroxyacylglutathione_hydrolase_MBL-fold"/>
    <property type="match status" value="1"/>
</dbReference>
<dbReference type="InterPro" id="IPR050110">
    <property type="entry name" value="Glyoxalase_II_hydrolase"/>
</dbReference>
<dbReference type="InterPro" id="IPR036866">
    <property type="entry name" value="RibonucZ/Hydroxyglut_hydro"/>
</dbReference>
<feature type="binding site" evidence="7">
    <location>
        <position position="73"/>
    </location>
    <ligand>
        <name>Zn(2+)</name>
        <dbReference type="ChEBI" id="CHEBI:29105"/>
        <label>2</label>
    </ligand>
</feature>
<comment type="subunit">
    <text evidence="7">Monomer.</text>
</comment>
<dbReference type="EC" id="3.1.2.6" evidence="7"/>
<gene>
    <name evidence="7 9" type="primary">gloB</name>
    <name evidence="9" type="ORF">JANAI62_16220</name>
</gene>
<protein>
    <recommendedName>
        <fullName evidence="7">Hydroxyacylglutathione hydrolase</fullName>
        <ecNumber evidence="7">3.1.2.6</ecNumber>
    </recommendedName>
    <alternativeName>
        <fullName evidence="7">Glyoxalase II</fullName>
        <shortName evidence="7">Glx II</shortName>
    </alternativeName>
</protein>
<comment type="cofactor">
    <cofactor evidence="7">
        <name>Zn(2+)</name>
        <dbReference type="ChEBI" id="CHEBI:29105"/>
    </cofactor>
    <text evidence="7">Binds 2 Zn(2+) ions per subunit.</text>
</comment>
<feature type="binding site" evidence="7">
    <location>
        <position position="74"/>
    </location>
    <ligand>
        <name>Zn(2+)</name>
        <dbReference type="ChEBI" id="CHEBI:29105"/>
        <label>2</label>
    </ligand>
</feature>
<proteinExistence type="inferred from homology"/>
<dbReference type="Pfam" id="PF00753">
    <property type="entry name" value="Lactamase_B"/>
    <property type="match status" value="1"/>
</dbReference>
<evidence type="ECO:0000256" key="6">
    <source>
        <dbReference type="ARBA" id="ARBA00022833"/>
    </source>
</evidence>
<feature type="binding site" evidence="7">
    <location>
        <position position="71"/>
    </location>
    <ligand>
        <name>Zn(2+)</name>
        <dbReference type="ChEBI" id="CHEBI:29105"/>
        <label>1</label>
    </ligand>
</feature>
<dbReference type="InterPro" id="IPR001279">
    <property type="entry name" value="Metallo-B-lactamas"/>
</dbReference>
<dbReference type="SMART" id="SM00849">
    <property type="entry name" value="Lactamase_B"/>
    <property type="match status" value="1"/>
</dbReference>
<dbReference type="InterPro" id="IPR032282">
    <property type="entry name" value="HAGH_C"/>
</dbReference>
<evidence type="ECO:0000259" key="8">
    <source>
        <dbReference type="SMART" id="SM00849"/>
    </source>
</evidence>
<comment type="pathway">
    <text evidence="2 7">Secondary metabolite metabolism; methylglyoxal degradation; (R)-lactate from methylglyoxal: step 2/2.</text>
</comment>
<dbReference type="EMBL" id="BPFH01000002">
    <property type="protein sequence ID" value="GIT94999.1"/>
    <property type="molecule type" value="Genomic_DNA"/>
</dbReference>
<dbReference type="PANTHER" id="PTHR43705:SF1">
    <property type="entry name" value="HYDROXYACYLGLUTATHIONE HYDROLASE GLOB"/>
    <property type="match status" value="1"/>
</dbReference>
<feature type="binding site" evidence="7">
    <location>
        <position position="69"/>
    </location>
    <ligand>
        <name>Zn(2+)</name>
        <dbReference type="ChEBI" id="CHEBI:29105"/>
        <label>1</label>
    </ligand>
</feature>
<name>A0ABQ4NKT3_9RHOB</name>
<dbReference type="Pfam" id="PF16123">
    <property type="entry name" value="HAGH_C"/>
    <property type="match status" value="1"/>
</dbReference>
<sequence length="266" mass="28415">MAPLTPNPIIESLIVIPMLRDRFPDLLDNYGYIFRSGDHVACVDCARAAPHLETAADRGWTITDVLLTHHHPDHVDGVADLVAATGAKVWGHAQDAHRLPPLDHALHDGDTVTLGGVTGQIWDVSGHTIGHIAYIFDGIAFTGDSLMVGGCGRLFEGTAEQMHRSLGRFGTLPDETLIASGHEYTVTNLAFAATLEPDNKALISRLEATKRLVGAGTPSVPAPLSTERQTNPFLRAHVPAIKSATNTVGLDDVATFAAARRAKDAF</sequence>
<dbReference type="SUPFAM" id="SSF56281">
    <property type="entry name" value="Metallo-hydrolase/oxidoreductase"/>
    <property type="match status" value="1"/>
</dbReference>
<dbReference type="InterPro" id="IPR017782">
    <property type="entry name" value="Hydroxyacylglutathione_Hdrlase"/>
</dbReference>
<evidence type="ECO:0000256" key="2">
    <source>
        <dbReference type="ARBA" id="ARBA00004963"/>
    </source>
</evidence>
<keyword evidence="5 7" id="KW-0378">Hydrolase</keyword>
<feature type="binding site" evidence="7">
    <location>
        <position position="144"/>
    </location>
    <ligand>
        <name>Zn(2+)</name>
        <dbReference type="ChEBI" id="CHEBI:29105"/>
        <label>2</label>
    </ligand>
</feature>
<dbReference type="Proteomes" id="UP000786693">
    <property type="component" value="Unassembled WGS sequence"/>
</dbReference>
<evidence type="ECO:0000256" key="1">
    <source>
        <dbReference type="ARBA" id="ARBA00001623"/>
    </source>
</evidence>
<comment type="catalytic activity">
    <reaction evidence="1 7">
        <text>an S-(2-hydroxyacyl)glutathione + H2O = a 2-hydroxy carboxylate + glutathione + H(+)</text>
        <dbReference type="Rhea" id="RHEA:21864"/>
        <dbReference type="ChEBI" id="CHEBI:15377"/>
        <dbReference type="ChEBI" id="CHEBI:15378"/>
        <dbReference type="ChEBI" id="CHEBI:57925"/>
        <dbReference type="ChEBI" id="CHEBI:58896"/>
        <dbReference type="ChEBI" id="CHEBI:71261"/>
        <dbReference type="EC" id="3.1.2.6"/>
    </reaction>
</comment>
<dbReference type="InterPro" id="IPR035680">
    <property type="entry name" value="Clx_II_MBL"/>
</dbReference>
<evidence type="ECO:0000256" key="5">
    <source>
        <dbReference type="ARBA" id="ARBA00022801"/>
    </source>
</evidence>
<evidence type="ECO:0000256" key="3">
    <source>
        <dbReference type="ARBA" id="ARBA00006759"/>
    </source>
</evidence>
<dbReference type="HAMAP" id="MF_01374">
    <property type="entry name" value="Glyoxalase_2"/>
    <property type="match status" value="1"/>
</dbReference>
<keyword evidence="4 7" id="KW-0479">Metal-binding</keyword>
<dbReference type="PIRSF" id="PIRSF005457">
    <property type="entry name" value="Glx"/>
    <property type="match status" value="1"/>
</dbReference>
<evidence type="ECO:0000256" key="4">
    <source>
        <dbReference type="ARBA" id="ARBA00022723"/>
    </source>
</evidence>
<keyword evidence="10" id="KW-1185">Reference proteome</keyword>
<reference evidence="9 10" key="1">
    <citation type="submission" date="2021-05" db="EMBL/GenBank/DDBJ databases">
        <title>Bacteria Genome sequencing.</title>
        <authorList>
            <person name="Takabe Y."/>
            <person name="Nakajima Y."/>
            <person name="Suzuki S."/>
            <person name="Shiozaki T."/>
        </authorList>
    </citation>
    <scope>NUCLEOTIDE SEQUENCE [LARGE SCALE GENOMIC DNA]</scope>
    <source>
        <strain evidence="9 10">AI_62</strain>
    </source>
</reference>
<accession>A0ABQ4NKT3</accession>
<dbReference type="PANTHER" id="PTHR43705">
    <property type="entry name" value="HYDROXYACYLGLUTATHIONE HYDROLASE"/>
    <property type="match status" value="1"/>
</dbReference>
<feature type="domain" description="Metallo-beta-lactamase" evidence="8">
    <location>
        <begin position="28"/>
        <end position="182"/>
    </location>
</feature>
<feature type="binding site" evidence="7">
    <location>
        <position position="127"/>
    </location>
    <ligand>
        <name>Zn(2+)</name>
        <dbReference type="ChEBI" id="CHEBI:29105"/>
        <label>1</label>
    </ligand>
</feature>
<dbReference type="NCBIfam" id="TIGR03413">
    <property type="entry name" value="GSH_gloB"/>
    <property type="match status" value="1"/>
</dbReference>
<comment type="caution">
    <text evidence="9">The sequence shown here is derived from an EMBL/GenBank/DDBJ whole genome shotgun (WGS) entry which is preliminary data.</text>
</comment>
<evidence type="ECO:0000256" key="7">
    <source>
        <dbReference type="HAMAP-Rule" id="MF_01374"/>
    </source>
</evidence>
<feature type="binding site" evidence="7">
    <location>
        <position position="182"/>
    </location>
    <ligand>
        <name>Zn(2+)</name>
        <dbReference type="ChEBI" id="CHEBI:29105"/>
        <label>2</label>
    </ligand>
</feature>
<evidence type="ECO:0000313" key="9">
    <source>
        <dbReference type="EMBL" id="GIT94999.1"/>
    </source>
</evidence>
<keyword evidence="6 7" id="KW-0862">Zinc</keyword>
<dbReference type="GO" id="GO:0016787">
    <property type="term" value="F:hydrolase activity"/>
    <property type="evidence" value="ECO:0007669"/>
    <property type="project" value="UniProtKB-KW"/>
</dbReference>
<dbReference type="Gene3D" id="3.60.15.10">
    <property type="entry name" value="Ribonuclease Z/Hydroxyacylglutathione hydrolase-like"/>
    <property type="match status" value="1"/>
</dbReference>